<comment type="caution">
    <text evidence="2">The sequence shown here is derived from an EMBL/GenBank/DDBJ whole genome shotgun (WGS) entry which is preliminary data.</text>
</comment>
<dbReference type="EMBL" id="JAVDWO010000007">
    <property type="protein sequence ID" value="MDR7193352.1"/>
    <property type="molecule type" value="Genomic_DNA"/>
</dbReference>
<evidence type="ECO:0000313" key="3">
    <source>
        <dbReference type="Proteomes" id="UP001256588"/>
    </source>
</evidence>
<dbReference type="RefSeq" id="WP_310235454.1">
    <property type="nucleotide sequence ID" value="NZ_JAVDWO010000007.1"/>
</dbReference>
<organism evidence="2 3">
    <name type="scientific">Luteimonas terrae</name>
    <dbReference type="NCBI Taxonomy" id="1530191"/>
    <lineage>
        <taxon>Bacteria</taxon>
        <taxon>Pseudomonadati</taxon>
        <taxon>Pseudomonadota</taxon>
        <taxon>Gammaproteobacteria</taxon>
        <taxon>Lysobacterales</taxon>
        <taxon>Lysobacteraceae</taxon>
        <taxon>Luteimonas</taxon>
    </lineage>
</organism>
<feature type="region of interest" description="Disordered" evidence="1">
    <location>
        <begin position="152"/>
        <end position="171"/>
    </location>
</feature>
<sequence>MFRFAHLGRVWWPVELPYGNEDGGDPVTIHLLFQLMTDEELDAREHAALTHTVEQITRDLAKPPAGEGDASPIDEATQIREQADAVVKLLAATQAAKLESRADLLKRVTDWRDVVDDAEQPEPFTPGKLEALLQHRPFFVAVRDALLTASRDGVSKNSLPGPAGLPARVQA</sequence>
<keyword evidence="3" id="KW-1185">Reference proteome</keyword>
<dbReference type="Proteomes" id="UP001256588">
    <property type="component" value="Unassembled WGS sequence"/>
</dbReference>
<protein>
    <submittedName>
        <fullName evidence="2">Uncharacterized protein</fullName>
    </submittedName>
</protein>
<evidence type="ECO:0000256" key="1">
    <source>
        <dbReference type="SAM" id="MobiDB-lite"/>
    </source>
</evidence>
<proteinExistence type="predicted"/>
<gene>
    <name evidence="2" type="ORF">J2W68_002086</name>
</gene>
<reference evidence="2 3" key="1">
    <citation type="submission" date="2023-07" db="EMBL/GenBank/DDBJ databases">
        <title>Sorghum-associated microbial communities from plants grown in Nebraska, USA.</title>
        <authorList>
            <person name="Schachtman D."/>
        </authorList>
    </citation>
    <scope>NUCLEOTIDE SEQUENCE [LARGE SCALE GENOMIC DNA]</scope>
    <source>
        <strain evidence="2 3">4099</strain>
    </source>
</reference>
<accession>A0ABU1XX60</accession>
<name>A0ABU1XX60_9GAMM</name>
<evidence type="ECO:0000313" key="2">
    <source>
        <dbReference type="EMBL" id="MDR7193352.1"/>
    </source>
</evidence>